<dbReference type="PANTHER" id="PTHR46014">
    <property type="entry name" value="TETRATRICOPEPTIDE REPEAT PROTEIN 1"/>
    <property type="match status" value="1"/>
</dbReference>
<organism evidence="1 2">
    <name type="scientific">Caenorhabditis remanei</name>
    <name type="common">Caenorhabditis vulgaris</name>
    <dbReference type="NCBI Taxonomy" id="31234"/>
    <lineage>
        <taxon>Eukaryota</taxon>
        <taxon>Metazoa</taxon>
        <taxon>Ecdysozoa</taxon>
        <taxon>Nematoda</taxon>
        <taxon>Chromadorea</taxon>
        <taxon>Rhabditida</taxon>
        <taxon>Rhabditina</taxon>
        <taxon>Rhabditomorpha</taxon>
        <taxon>Rhabditoidea</taxon>
        <taxon>Rhabditidae</taxon>
        <taxon>Peloderinae</taxon>
        <taxon>Caenorhabditis</taxon>
    </lineage>
</organism>
<dbReference type="STRING" id="31234.E3LMQ9"/>
<dbReference type="CTD" id="9819241"/>
<evidence type="ECO:0000313" key="2">
    <source>
        <dbReference type="Proteomes" id="UP000216624"/>
    </source>
</evidence>
<protein>
    <submittedName>
        <fullName evidence="1">Uncharacterized protein</fullName>
    </submittedName>
</protein>
<dbReference type="OrthoDB" id="1872379at2759"/>
<accession>A0A260YNU7</accession>
<dbReference type="InterPro" id="IPR011990">
    <property type="entry name" value="TPR-like_helical_dom_sf"/>
</dbReference>
<dbReference type="Proteomes" id="UP000216624">
    <property type="component" value="Unassembled WGS sequence"/>
</dbReference>
<dbReference type="InterPro" id="IPR019734">
    <property type="entry name" value="TPR_rpt"/>
</dbReference>
<dbReference type="HOGENOM" id="CLU_058463_4_0_1"/>
<name>A0A260YNU7_CAERE</name>
<dbReference type="Gene3D" id="1.25.40.10">
    <property type="entry name" value="Tetratricopeptide repeat domain"/>
    <property type="match status" value="1"/>
</dbReference>
<sequence>MIQSSSAYLYKMAIIEEIFEEEADQIVKVESLKKEGNEFFGQGEFEKAYEKYQEAITTCPPTSTELLSILLSNSAAALIKQRKWETAVEAATKSIEIGAANEKALERRAFAYSNMSEKYENAIEDYKKLQELLPKRQVEFERKIGEMNEKINARNQAMTADIMEKLKGFGNMCLSPFGLSTDSFEMVPNGNGGFSVQMKGAGNKKQEEEEENEKVPQKKDEQSQ</sequence>
<dbReference type="PANTHER" id="PTHR46014:SF1">
    <property type="entry name" value="TETRATRICOPEPTIDE REPEAT PROTEIN 1"/>
    <property type="match status" value="1"/>
</dbReference>
<comment type="caution">
    <text evidence="1">The sequence shown here is derived from an EMBL/GenBank/DDBJ whole genome shotgun (WGS) entry which is preliminary data.</text>
</comment>
<dbReference type="SUPFAM" id="SSF48452">
    <property type="entry name" value="TPR-like"/>
    <property type="match status" value="1"/>
</dbReference>
<keyword evidence="2" id="KW-1185">Reference proteome</keyword>
<proteinExistence type="predicted"/>
<reference evidence="1" key="1">
    <citation type="submission" date="2017-08" db="EMBL/GenBank/DDBJ databases">
        <authorList>
            <person name="de Groot N.N."/>
        </authorList>
    </citation>
    <scope>NUCLEOTIDE SEQUENCE [LARGE SCALE GENOMIC DNA]</scope>
    <source>
        <strain evidence="1">PX439</strain>
    </source>
</reference>
<feature type="non-terminal residue" evidence="1">
    <location>
        <position position="1"/>
    </location>
</feature>
<dbReference type="eggNOG" id="KOG4234">
    <property type="taxonomic scope" value="Eukaryota"/>
</dbReference>
<evidence type="ECO:0000313" key="1">
    <source>
        <dbReference type="EMBL" id="OZF75081.1"/>
    </source>
</evidence>
<gene>
    <name evidence="1" type="ORF">FL82_12438</name>
</gene>
<dbReference type="OMA" id="KSAIDDC"/>
<dbReference type="InterPro" id="IPR052769">
    <property type="entry name" value="TPR_domain_protein"/>
</dbReference>
<dbReference type="EMBL" id="NMWX01000912">
    <property type="protein sequence ID" value="OZF75081.1"/>
    <property type="molecule type" value="Genomic_DNA"/>
</dbReference>
<dbReference type="SMART" id="SM00028">
    <property type="entry name" value="TPR"/>
    <property type="match status" value="3"/>
</dbReference>
<dbReference type="PROSITE" id="PS50005">
    <property type="entry name" value="TPR"/>
    <property type="match status" value="1"/>
</dbReference>
<dbReference type="KEGG" id="crq:GCK72_001898"/>